<keyword evidence="9" id="KW-1185">Reference proteome</keyword>
<reference evidence="8" key="1">
    <citation type="submission" date="2022-06" db="EMBL/GenBank/DDBJ databases">
        <title>Genome sequence of Phormidium yuhuli AB48 isolated from an industrial photobioreactor environment.</title>
        <authorList>
            <person name="Qiu Y."/>
            <person name="Noonan A.J.C."/>
            <person name="Dofher K."/>
            <person name="Koch M."/>
            <person name="Kieft B."/>
            <person name="Lin X."/>
            <person name="Ziels R.M."/>
            <person name="Hallam S.J."/>
        </authorList>
    </citation>
    <scope>NUCLEOTIDE SEQUENCE</scope>
    <source>
        <strain evidence="8">AB48</strain>
    </source>
</reference>
<gene>
    <name evidence="8" type="primary">fghA</name>
    <name evidence="8" type="ORF">NEA10_04775</name>
</gene>
<dbReference type="SUPFAM" id="SSF53474">
    <property type="entry name" value="alpha/beta-Hydrolases"/>
    <property type="match status" value="1"/>
</dbReference>
<sequence length="282" mass="31590">MTLTLSQDRRSFGGSTQFYQHFSQCCQAPMRFSLYLPPQAAQYRVPILYWLSGLTCTEENFISKAGAQRFAAEYGLLLVAPDTSPRNLGLAGEDDRWDFGSGASFYVDATESPWAKHYQMYSYITEELPALIAENFPVDATRQSIFGHSMGGHGALVCALRHPSRYQSVSAFAPIAAPMSCPWGETAFRGYLGENRQTWLGYDASELVKTSAWEGPILIDQGEADSFLGEGQLLPERFEAACQQAGVDLRLRRQPGYDHSYYFIASFMEDHLRHHAEALDCF</sequence>
<comment type="function">
    <text evidence="7">Serine hydrolase involved in the detoxification of formaldehyde.</text>
</comment>
<dbReference type="PANTHER" id="PTHR10061">
    <property type="entry name" value="S-FORMYLGLUTATHIONE HYDROLASE"/>
    <property type="match status" value="1"/>
</dbReference>
<evidence type="ECO:0000256" key="3">
    <source>
        <dbReference type="ARBA" id="ARBA00022487"/>
    </source>
</evidence>
<evidence type="ECO:0000256" key="1">
    <source>
        <dbReference type="ARBA" id="ARBA00005622"/>
    </source>
</evidence>
<dbReference type="EMBL" id="CP098611">
    <property type="protein sequence ID" value="USR92042.1"/>
    <property type="molecule type" value="Genomic_DNA"/>
</dbReference>
<organism evidence="8 9">
    <name type="scientific">Phormidium yuhuli AB48</name>
    <dbReference type="NCBI Taxonomy" id="2940671"/>
    <lineage>
        <taxon>Bacteria</taxon>
        <taxon>Bacillati</taxon>
        <taxon>Cyanobacteriota</taxon>
        <taxon>Cyanophyceae</taxon>
        <taxon>Oscillatoriophycideae</taxon>
        <taxon>Oscillatoriales</taxon>
        <taxon>Oscillatoriaceae</taxon>
        <taxon>Phormidium</taxon>
        <taxon>Phormidium yuhuli</taxon>
    </lineage>
</organism>
<evidence type="ECO:0000256" key="4">
    <source>
        <dbReference type="ARBA" id="ARBA00022801"/>
    </source>
</evidence>
<dbReference type="Proteomes" id="UP001056708">
    <property type="component" value="Chromosome"/>
</dbReference>
<comment type="similarity">
    <text evidence="1 7">Belongs to the esterase D family.</text>
</comment>
<keyword evidence="4 7" id="KW-0378">Hydrolase</keyword>
<evidence type="ECO:0000313" key="8">
    <source>
        <dbReference type="EMBL" id="USR92042.1"/>
    </source>
</evidence>
<evidence type="ECO:0000313" key="9">
    <source>
        <dbReference type="Proteomes" id="UP001056708"/>
    </source>
</evidence>
<name>A0ABY5AS37_9CYAN</name>
<accession>A0ABY5AS37</accession>
<evidence type="ECO:0000256" key="5">
    <source>
        <dbReference type="ARBA" id="ARBA00047590"/>
    </source>
</evidence>
<proteinExistence type="inferred from homology"/>
<dbReference type="EC" id="3.1.2.12" evidence="2 6"/>
<evidence type="ECO:0000256" key="7">
    <source>
        <dbReference type="RuleBase" id="RU363068"/>
    </source>
</evidence>
<dbReference type="InterPro" id="IPR014186">
    <property type="entry name" value="S-formylglutathione_hydrol"/>
</dbReference>
<comment type="catalytic activity">
    <reaction evidence="5 7">
        <text>S-formylglutathione + H2O = formate + glutathione + H(+)</text>
        <dbReference type="Rhea" id="RHEA:14961"/>
        <dbReference type="ChEBI" id="CHEBI:15377"/>
        <dbReference type="ChEBI" id="CHEBI:15378"/>
        <dbReference type="ChEBI" id="CHEBI:15740"/>
        <dbReference type="ChEBI" id="CHEBI:57688"/>
        <dbReference type="ChEBI" id="CHEBI:57925"/>
        <dbReference type="EC" id="3.1.2.12"/>
    </reaction>
</comment>
<dbReference type="PANTHER" id="PTHR10061:SF0">
    <property type="entry name" value="S-FORMYLGLUTATHIONE HYDROLASE"/>
    <property type="match status" value="1"/>
</dbReference>
<dbReference type="Pfam" id="PF00756">
    <property type="entry name" value="Esterase"/>
    <property type="match status" value="1"/>
</dbReference>
<dbReference type="GO" id="GO:0018738">
    <property type="term" value="F:S-formylglutathione hydrolase activity"/>
    <property type="evidence" value="ECO:0007669"/>
    <property type="project" value="UniProtKB-EC"/>
</dbReference>
<evidence type="ECO:0000256" key="2">
    <source>
        <dbReference type="ARBA" id="ARBA00012479"/>
    </source>
</evidence>
<dbReference type="Gene3D" id="3.40.50.1820">
    <property type="entry name" value="alpha/beta hydrolase"/>
    <property type="match status" value="1"/>
</dbReference>
<protein>
    <recommendedName>
        <fullName evidence="2 6">S-formylglutathione hydrolase</fullName>
        <ecNumber evidence="2 6">3.1.2.12</ecNumber>
    </recommendedName>
</protein>
<dbReference type="NCBIfam" id="TIGR02821">
    <property type="entry name" value="fghA_ester_D"/>
    <property type="match status" value="1"/>
</dbReference>
<dbReference type="InterPro" id="IPR000801">
    <property type="entry name" value="Esterase-like"/>
</dbReference>
<dbReference type="RefSeq" id="WP_252664121.1">
    <property type="nucleotide sequence ID" value="NZ_CP098611.1"/>
</dbReference>
<dbReference type="InterPro" id="IPR029058">
    <property type="entry name" value="AB_hydrolase_fold"/>
</dbReference>
<keyword evidence="3 7" id="KW-0719">Serine esterase</keyword>
<evidence type="ECO:0000256" key="6">
    <source>
        <dbReference type="NCBIfam" id="TIGR02821"/>
    </source>
</evidence>